<keyword evidence="3 16" id="KW-0813">Transport</keyword>
<feature type="transmembrane region" description="Helical" evidence="18">
    <location>
        <begin position="124"/>
        <end position="154"/>
    </location>
</feature>
<feature type="transmembrane region" description="Helical" evidence="18">
    <location>
        <begin position="97"/>
        <end position="118"/>
    </location>
</feature>
<accession>A0AAD6FBP8</accession>
<sequence>MACRSGSGPINEDNARFLLLALFIIIYLLCGAAVFSALEQPKEREAKERWEQRFEHFSQKYNLSKKDLNNFLRNYEEANVAGIRVDTIRPRWDFTGAFYFVGTVVSTIGFGMTTPATIGGKVFLMFYGLLGCAATILFFNLFLERVITVIAVVLKSCHEHRHKKAAFASNGQRVSEGNRAGGNGGERGEDLAGWKPSVYCVMFILGMAAIVVSCSASLMYSAAEGWDYLDSLYFCFVAFSTIGFGDMVSSQRAVYEGHATVARGHHPHRHPRRNVVAPGHLRARRDPSIETDALNESETDNGRRMSGEMISMRDFLVANKVNLAIMQKQLSEMAIGHPRQSSSNSRQNGFSGGVGALGIMNNRLAETSVDR</sequence>
<evidence type="ECO:0000256" key="17">
    <source>
        <dbReference type="SAM" id="MobiDB-lite"/>
    </source>
</evidence>
<comment type="caution">
    <text evidence="20">The sequence shown here is derived from an EMBL/GenBank/DDBJ whole genome shotgun (WGS) entry which is preliminary data.</text>
</comment>
<dbReference type="PANTHER" id="PTHR11003">
    <property type="entry name" value="POTASSIUM CHANNEL, SUBFAMILY K"/>
    <property type="match status" value="1"/>
</dbReference>
<feature type="transmembrane region" description="Helical" evidence="18">
    <location>
        <begin position="197"/>
        <end position="219"/>
    </location>
</feature>
<dbReference type="InterPro" id="IPR003280">
    <property type="entry name" value="2pore_dom_K_chnl"/>
</dbReference>
<dbReference type="SUPFAM" id="SSF81324">
    <property type="entry name" value="Voltage-gated potassium channels"/>
    <property type="match status" value="2"/>
</dbReference>
<evidence type="ECO:0000256" key="16">
    <source>
        <dbReference type="RuleBase" id="RU003857"/>
    </source>
</evidence>
<comment type="similarity">
    <text evidence="2 16">Belongs to the two pore domain potassium channel (TC 1.A.1.8) family.</text>
</comment>
<dbReference type="AlphaFoldDB" id="A0AAD6FBP8"/>
<feature type="compositionally biased region" description="Polar residues" evidence="17">
    <location>
        <begin position="339"/>
        <end position="349"/>
    </location>
</feature>
<comment type="catalytic activity">
    <reaction evidence="15">
        <text>K(+)(in) = K(+)(out)</text>
        <dbReference type="Rhea" id="RHEA:29463"/>
        <dbReference type="ChEBI" id="CHEBI:29103"/>
    </reaction>
</comment>
<keyword evidence="7" id="KW-0479">Metal-binding</keyword>
<evidence type="ECO:0000256" key="2">
    <source>
        <dbReference type="ARBA" id="ARBA00006666"/>
    </source>
</evidence>
<dbReference type="GO" id="GO:0030322">
    <property type="term" value="P:stabilization of membrane potential"/>
    <property type="evidence" value="ECO:0007669"/>
    <property type="project" value="TreeGrafter"/>
</dbReference>
<dbReference type="PRINTS" id="PR01333">
    <property type="entry name" value="2POREKCHANEL"/>
</dbReference>
<evidence type="ECO:0000256" key="18">
    <source>
        <dbReference type="SAM" id="Phobius"/>
    </source>
</evidence>
<keyword evidence="11 18" id="KW-1133">Transmembrane helix</keyword>
<dbReference type="FunFam" id="1.10.287.70:FF:000070">
    <property type="entry name" value="Potassium channel, subfamily K, member 12 like"/>
    <property type="match status" value="1"/>
</dbReference>
<dbReference type="Proteomes" id="UP001219934">
    <property type="component" value="Unassembled WGS sequence"/>
</dbReference>
<feature type="domain" description="Potassium channel" evidence="19">
    <location>
        <begin position="89"/>
        <end position="146"/>
    </location>
</feature>
<reference evidence="20" key="1">
    <citation type="submission" date="2022-11" db="EMBL/GenBank/DDBJ databases">
        <title>Chromosome-level genome of Pogonophryne albipinna.</title>
        <authorList>
            <person name="Jo E."/>
        </authorList>
    </citation>
    <scope>NUCLEOTIDE SEQUENCE</scope>
    <source>
        <strain evidence="20">SGF0006</strain>
        <tissue evidence="20">Muscle</tissue>
    </source>
</reference>
<protein>
    <recommendedName>
        <fullName evidence="19">Potassium channel domain-containing protein</fullName>
    </recommendedName>
</protein>
<evidence type="ECO:0000256" key="8">
    <source>
        <dbReference type="ARBA" id="ARBA00022826"/>
    </source>
</evidence>
<keyword evidence="13 18" id="KW-0472">Membrane</keyword>
<proteinExistence type="inferred from homology"/>
<evidence type="ECO:0000256" key="3">
    <source>
        <dbReference type="ARBA" id="ARBA00022448"/>
    </source>
</evidence>
<evidence type="ECO:0000256" key="7">
    <source>
        <dbReference type="ARBA" id="ARBA00022723"/>
    </source>
</evidence>
<evidence type="ECO:0000256" key="1">
    <source>
        <dbReference type="ARBA" id="ARBA00004651"/>
    </source>
</evidence>
<dbReference type="GO" id="GO:0034702">
    <property type="term" value="C:monoatomic ion channel complex"/>
    <property type="evidence" value="ECO:0007669"/>
    <property type="project" value="UniProtKB-KW"/>
</dbReference>
<keyword evidence="6 16" id="KW-0812">Transmembrane</keyword>
<evidence type="ECO:0000256" key="11">
    <source>
        <dbReference type="ARBA" id="ARBA00022989"/>
    </source>
</evidence>
<feature type="region of interest" description="Disordered" evidence="17">
    <location>
        <begin position="263"/>
        <end position="305"/>
    </location>
</feature>
<feature type="region of interest" description="Disordered" evidence="17">
    <location>
        <begin position="334"/>
        <end position="356"/>
    </location>
</feature>
<evidence type="ECO:0000256" key="4">
    <source>
        <dbReference type="ARBA" id="ARBA00022475"/>
    </source>
</evidence>
<evidence type="ECO:0000256" key="5">
    <source>
        <dbReference type="ARBA" id="ARBA00022538"/>
    </source>
</evidence>
<dbReference type="PANTHER" id="PTHR11003:SF314">
    <property type="entry name" value="POTASSIUM CHANNEL, SUBFAMILY K, MEMBER 13"/>
    <property type="match status" value="1"/>
</dbReference>
<keyword evidence="8" id="KW-0631">Potassium channel</keyword>
<feature type="transmembrane region" description="Helical" evidence="18">
    <location>
        <begin position="231"/>
        <end position="248"/>
    </location>
</feature>
<feature type="domain" description="Potassium channel" evidence="19">
    <location>
        <begin position="209"/>
        <end position="250"/>
    </location>
</feature>
<evidence type="ECO:0000256" key="10">
    <source>
        <dbReference type="ARBA" id="ARBA00022958"/>
    </source>
</evidence>
<keyword evidence="14 16" id="KW-0407">Ion channel</keyword>
<evidence type="ECO:0000313" key="21">
    <source>
        <dbReference type="Proteomes" id="UP001219934"/>
    </source>
</evidence>
<gene>
    <name evidence="20" type="ORF">JOQ06_004645</name>
</gene>
<feature type="compositionally biased region" description="Basic residues" evidence="17">
    <location>
        <begin position="263"/>
        <end position="273"/>
    </location>
</feature>
<dbReference type="InterPro" id="IPR005410">
    <property type="entry name" value="2pore_dom_K_chnl_THIK"/>
</dbReference>
<organism evidence="20 21">
    <name type="scientific">Pogonophryne albipinna</name>
    <dbReference type="NCBI Taxonomy" id="1090488"/>
    <lineage>
        <taxon>Eukaryota</taxon>
        <taxon>Metazoa</taxon>
        <taxon>Chordata</taxon>
        <taxon>Craniata</taxon>
        <taxon>Vertebrata</taxon>
        <taxon>Euteleostomi</taxon>
        <taxon>Actinopterygii</taxon>
        <taxon>Neopterygii</taxon>
        <taxon>Teleostei</taxon>
        <taxon>Neoteleostei</taxon>
        <taxon>Acanthomorphata</taxon>
        <taxon>Eupercaria</taxon>
        <taxon>Perciformes</taxon>
        <taxon>Notothenioidei</taxon>
        <taxon>Pogonophryne</taxon>
    </lineage>
</organism>
<evidence type="ECO:0000256" key="15">
    <source>
        <dbReference type="ARBA" id="ARBA00034430"/>
    </source>
</evidence>
<dbReference type="GO" id="GO:0022841">
    <property type="term" value="F:potassium ion leak channel activity"/>
    <property type="evidence" value="ECO:0007669"/>
    <property type="project" value="TreeGrafter"/>
</dbReference>
<dbReference type="GO" id="GO:0015271">
    <property type="term" value="F:outward rectifier potassium channel activity"/>
    <property type="evidence" value="ECO:0007669"/>
    <property type="project" value="TreeGrafter"/>
</dbReference>
<feature type="transmembrane region" description="Helical" evidence="18">
    <location>
        <begin position="17"/>
        <end position="38"/>
    </location>
</feature>
<evidence type="ECO:0000256" key="13">
    <source>
        <dbReference type="ARBA" id="ARBA00023136"/>
    </source>
</evidence>
<evidence type="ECO:0000256" key="12">
    <source>
        <dbReference type="ARBA" id="ARBA00023065"/>
    </source>
</evidence>
<keyword evidence="9" id="KW-0851">Voltage-gated channel</keyword>
<dbReference type="Pfam" id="PF07885">
    <property type="entry name" value="Ion_trans_2"/>
    <property type="match status" value="2"/>
</dbReference>
<dbReference type="Gene3D" id="1.10.287.70">
    <property type="match status" value="1"/>
</dbReference>
<dbReference type="InterPro" id="IPR013099">
    <property type="entry name" value="K_chnl_dom"/>
</dbReference>
<evidence type="ECO:0000313" key="20">
    <source>
        <dbReference type="EMBL" id="KAJ4929024.1"/>
    </source>
</evidence>
<dbReference type="GO" id="GO:0005886">
    <property type="term" value="C:plasma membrane"/>
    <property type="evidence" value="ECO:0007669"/>
    <property type="project" value="UniProtKB-SubCell"/>
</dbReference>
<dbReference type="PRINTS" id="PR01588">
    <property type="entry name" value="THIKCHANNEL"/>
</dbReference>
<evidence type="ECO:0000256" key="6">
    <source>
        <dbReference type="ARBA" id="ARBA00022692"/>
    </source>
</evidence>
<name>A0AAD6FBP8_9TELE</name>
<evidence type="ECO:0000259" key="19">
    <source>
        <dbReference type="Pfam" id="PF07885"/>
    </source>
</evidence>
<dbReference type="GO" id="GO:0046872">
    <property type="term" value="F:metal ion binding"/>
    <property type="evidence" value="ECO:0007669"/>
    <property type="project" value="UniProtKB-KW"/>
</dbReference>
<comment type="subcellular location">
    <subcellularLocation>
        <location evidence="1">Cell membrane</location>
        <topology evidence="1">Multi-pass membrane protein</topology>
    </subcellularLocation>
</comment>
<dbReference type="EMBL" id="JAPTMU010000017">
    <property type="protein sequence ID" value="KAJ4929024.1"/>
    <property type="molecule type" value="Genomic_DNA"/>
</dbReference>
<evidence type="ECO:0000256" key="9">
    <source>
        <dbReference type="ARBA" id="ARBA00022882"/>
    </source>
</evidence>
<keyword evidence="4" id="KW-1003">Cell membrane</keyword>
<keyword evidence="21" id="KW-1185">Reference proteome</keyword>
<keyword evidence="12 16" id="KW-0406">Ion transport</keyword>
<keyword evidence="5" id="KW-0633">Potassium transport</keyword>
<keyword evidence="10" id="KW-0630">Potassium</keyword>
<evidence type="ECO:0000256" key="14">
    <source>
        <dbReference type="ARBA" id="ARBA00023303"/>
    </source>
</evidence>